<dbReference type="InterPro" id="IPR050260">
    <property type="entry name" value="FAD-bd_OxRdtase"/>
</dbReference>
<dbReference type="PANTHER" id="PTHR43429">
    <property type="entry name" value="PYRIDINE NUCLEOTIDE-DISULFIDE OXIDOREDUCTASE DOMAIN-CONTAINING"/>
    <property type="match status" value="1"/>
</dbReference>
<comment type="cofactor">
    <cofactor evidence="1">
        <name>FAD</name>
        <dbReference type="ChEBI" id="CHEBI:57692"/>
    </cofactor>
</comment>
<dbReference type="PRINTS" id="PR00469">
    <property type="entry name" value="PNDRDTASEII"/>
</dbReference>
<dbReference type="eggNOG" id="COG1251">
    <property type="taxonomic scope" value="Bacteria"/>
</dbReference>
<dbReference type="SUPFAM" id="SSF51905">
    <property type="entry name" value="FAD/NAD(P)-binding domain"/>
    <property type="match status" value="2"/>
</dbReference>
<evidence type="ECO:0000256" key="4">
    <source>
        <dbReference type="ARBA" id="ARBA00022827"/>
    </source>
</evidence>
<dbReference type="InterPro" id="IPR036188">
    <property type="entry name" value="FAD/NAD-bd_sf"/>
</dbReference>
<dbReference type="PRINTS" id="PR00368">
    <property type="entry name" value="FADPNR"/>
</dbReference>
<keyword evidence="4" id="KW-0274">FAD</keyword>
<dbReference type="InterPro" id="IPR023753">
    <property type="entry name" value="FAD/NAD-binding_dom"/>
</dbReference>
<reference evidence="7" key="1">
    <citation type="submission" date="2011-04" db="EMBL/GenBank/DDBJ databases">
        <title>The complete genome of Treponema brennaborense DSM 12168.</title>
        <authorList>
            <person name="Lucas S."/>
            <person name="Han J."/>
            <person name="Lapidus A."/>
            <person name="Bruce D."/>
            <person name="Goodwin L."/>
            <person name="Pitluck S."/>
            <person name="Peters L."/>
            <person name="Kyrpides N."/>
            <person name="Mavromatis K."/>
            <person name="Ivanova N."/>
            <person name="Mikhailova N."/>
            <person name="Pagani I."/>
            <person name="Teshima H."/>
            <person name="Detter J.C."/>
            <person name="Tapia R."/>
            <person name="Han C."/>
            <person name="Land M."/>
            <person name="Hauser L."/>
            <person name="Markowitz V."/>
            <person name="Cheng J.-F."/>
            <person name="Hugenholtz P."/>
            <person name="Woyke T."/>
            <person name="Wu D."/>
            <person name="Gronow S."/>
            <person name="Wellnitz S."/>
            <person name="Brambilla E."/>
            <person name="Klenk H.-P."/>
            <person name="Eisen J.A."/>
        </authorList>
    </citation>
    <scope>NUCLEOTIDE SEQUENCE [LARGE SCALE GENOMIC DNA]</scope>
    <source>
        <strain evidence="7">DSM 12168 / CIP 105900 / DD5/3</strain>
    </source>
</reference>
<name>F4LKH4_TREBD</name>
<dbReference type="EC" id="1.7.1.4" evidence="6"/>
<dbReference type="HOGENOM" id="CLU_003291_4_4_12"/>
<dbReference type="OrthoDB" id="9807946at2"/>
<dbReference type="EMBL" id="CP002696">
    <property type="protein sequence ID" value="AEE16548.1"/>
    <property type="molecule type" value="Genomic_DNA"/>
</dbReference>
<accession>F4LKH4</accession>
<dbReference type="Proteomes" id="UP000006546">
    <property type="component" value="Chromosome"/>
</dbReference>
<sequence>MKKAVIIGAGIAGITAAAELRKLYPGTDLNITIVSAENPPDYSRIRLPEFVAGTLAEEALVLHRHDWFRRQNITVLPETQASDLHCQRKTLSVRSAQGTNETLSYDVLIIASGARAFAPCRPSPESPAFGSVFTLRTIADARALKKRIETHRNAAVVIGGGLLGIEAARALKTAGVNGVHIVETAPYLLPRQLDRTASALLTEYLTAEGLTVHTGVSLDLALLETRTPQELLAPLSAGNDPAETVVLSMGVRSETGLAQTAGIACGKGITVNASMRTSEPAVFAAGDCAEFEGVVWGIVPAALEQAKTAAQNAAHYLYPESVPQPEPYRQTVPRTTLSIGNKETVSAGKAVLTDQEVQSGNWKEHVLSESPYVRIVEDTQTGTVAGALAFGDSGTGRIFLMPLQKAVGNSVPAALELLAALQFHRG</sequence>
<proteinExistence type="inferred from homology"/>
<keyword evidence="6" id="KW-0560">Oxidoreductase</keyword>
<keyword evidence="3" id="KW-0285">Flavoprotein</keyword>
<dbReference type="PANTHER" id="PTHR43429:SF3">
    <property type="entry name" value="NITRITE REDUCTASE [NAD(P)H]"/>
    <property type="match status" value="1"/>
</dbReference>
<gene>
    <name evidence="6" type="ordered locus">Trebr_1116</name>
</gene>
<evidence type="ECO:0000256" key="3">
    <source>
        <dbReference type="ARBA" id="ARBA00022630"/>
    </source>
</evidence>
<dbReference type="Pfam" id="PF07992">
    <property type="entry name" value="Pyr_redox_2"/>
    <property type="match status" value="1"/>
</dbReference>
<evidence type="ECO:0000256" key="1">
    <source>
        <dbReference type="ARBA" id="ARBA00001974"/>
    </source>
</evidence>
<dbReference type="KEGG" id="tbe:Trebr_1116"/>
<dbReference type="STRING" id="906968.Trebr_1116"/>
<evidence type="ECO:0000313" key="6">
    <source>
        <dbReference type="EMBL" id="AEE16548.1"/>
    </source>
</evidence>
<comment type="similarity">
    <text evidence="2">Belongs to the FAD-dependent oxidoreductase family.</text>
</comment>
<dbReference type="RefSeq" id="WP_013758256.1">
    <property type="nucleotide sequence ID" value="NC_015500.1"/>
</dbReference>
<evidence type="ECO:0000256" key="2">
    <source>
        <dbReference type="ARBA" id="ARBA00006442"/>
    </source>
</evidence>
<evidence type="ECO:0000313" key="7">
    <source>
        <dbReference type="Proteomes" id="UP000006546"/>
    </source>
</evidence>
<evidence type="ECO:0000259" key="5">
    <source>
        <dbReference type="Pfam" id="PF07992"/>
    </source>
</evidence>
<protein>
    <submittedName>
        <fullName evidence="6">Nitrite reductase (NAD(P)H)</fullName>
        <ecNumber evidence="6">1.7.1.4</ecNumber>
    </submittedName>
</protein>
<feature type="domain" description="FAD/NAD(P)-binding" evidence="5">
    <location>
        <begin position="3"/>
        <end position="310"/>
    </location>
</feature>
<organism evidence="6 7">
    <name type="scientific">Treponema brennaborense (strain DSM 12168 / CIP 105900 / DD5/3)</name>
    <dbReference type="NCBI Taxonomy" id="906968"/>
    <lineage>
        <taxon>Bacteria</taxon>
        <taxon>Pseudomonadati</taxon>
        <taxon>Spirochaetota</taxon>
        <taxon>Spirochaetia</taxon>
        <taxon>Spirochaetales</taxon>
        <taxon>Treponemataceae</taxon>
        <taxon>Treponema</taxon>
    </lineage>
</organism>
<dbReference type="Gene3D" id="3.50.50.60">
    <property type="entry name" value="FAD/NAD(P)-binding domain"/>
    <property type="match status" value="2"/>
</dbReference>
<dbReference type="AlphaFoldDB" id="F4LKH4"/>
<dbReference type="GO" id="GO:0008942">
    <property type="term" value="F:nitrite reductase [NAD(P)H] activity"/>
    <property type="evidence" value="ECO:0007669"/>
    <property type="project" value="UniProtKB-EC"/>
</dbReference>
<keyword evidence="7" id="KW-1185">Reference proteome</keyword>